<organism evidence="6 7">
    <name type="scientific">Dietzia cercidiphylli</name>
    <dbReference type="NCBI Taxonomy" id="498199"/>
    <lineage>
        <taxon>Bacteria</taxon>
        <taxon>Bacillati</taxon>
        <taxon>Actinomycetota</taxon>
        <taxon>Actinomycetes</taxon>
        <taxon>Mycobacteriales</taxon>
        <taxon>Dietziaceae</taxon>
        <taxon>Dietzia</taxon>
    </lineage>
</organism>
<protein>
    <recommendedName>
        <fullName evidence="5">Solute-binding protein family 5 domain-containing protein</fullName>
    </recommendedName>
</protein>
<evidence type="ECO:0000259" key="5">
    <source>
        <dbReference type="Pfam" id="PF00496"/>
    </source>
</evidence>
<feature type="domain" description="Solute-binding protein family 5" evidence="5">
    <location>
        <begin position="96"/>
        <end position="452"/>
    </location>
</feature>
<dbReference type="PIRSF" id="PIRSF002741">
    <property type="entry name" value="MppA"/>
    <property type="match status" value="1"/>
</dbReference>
<dbReference type="InterPro" id="IPR000914">
    <property type="entry name" value="SBP_5_dom"/>
</dbReference>
<keyword evidence="7" id="KW-1185">Reference proteome</keyword>
<dbReference type="PANTHER" id="PTHR30290:SF9">
    <property type="entry name" value="OLIGOPEPTIDE-BINDING PROTEIN APPA"/>
    <property type="match status" value="1"/>
</dbReference>
<dbReference type="CDD" id="cd00995">
    <property type="entry name" value="PBP2_NikA_DppA_OppA_like"/>
    <property type="match status" value="1"/>
</dbReference>
<evidence type="ECO:0000313" key="6">
    <source>
        <dbReference type="EMBL" id="GAA1699864.1"/>
    </source>
</evidence>
<accession>A0ABN2I7E7</accession>
<evidence type="ECO:0000256" key="4">
    <source>
        <dbReference type="SAM" id="SignalP"/>
    </source>
</evidence>
<dbReference type="EMBL" id="BAAAQG010000003">
    <property type="protein sequence ID" value="GAA1699864.1"/>
    <property type="molecule type" value="Genomic_DNA"/>
</dbReference>
<keyword evidence="3 4" id="KW-0732">Signal</keyword>
<dbReference type="Gene3D" id="3.10.105.10">
    <property type="entry name" value="Dipeptide-binding Protein, Domain 3"/>
    <property type="match status" value="1"/>
</dbReference>
<reference evidence="6 7" key="1">
    <citation type="journal article" date="2019" name="Int. J. Syst. Evol. Microbiol.">
        <title>The Global Catalogue of Microorganisms (GCM) 10K type strain sequencing project: providing services to taxonomists for standard genome sequencing and annotation.</title>
        <authorList>
            <consortium name="The Broad Institute Genomics Platform"/>
            <consortium name="The Broad Institute Genome Sequencing Center for Infectious Disease"/>
            <person name="Wu L."/>
            <person name="Ma J."/>
        </authorList>
    </citation>
    <scope>NUCLEOTIDE SEQUENCE [LARGE SCALE GENOMIC DNA]</scope>
    <source>
        <strain evidence="6 7">JCM 16002</strain>
    </source>
</reference>
<evidence type="ECO:0000256" key="3">
    <source>
        <dbReference type="ARBA" id="ARBA00022729"/>
    </source>
</evidence>
<dbReference type="PANTHER" id="PTHR30290">
    <property type="entry name" value="PERIPLASMIC BINDING COMPONENT OF ABC TRANSPORTER"/>
    <property type="match status" value="1"/>
</dbReference>
<dbReference type="InterPro" id="IPR030678">
    <property type="entry name" value="Peptide/Ni-bd"/>
</dbReference>
<dbReference type="RefSeq" id="WP_182616507.1">
    <property type="nucleotide sequence ID" value="NZ_BAAAQG010000003.1"/>
</dbReference>
<evidence type="ECO:0000256" key="2">
    <source>
        <dbReference type="ARBA" id="ARBA00022448"/>
    </source>
</evidence>
<feature type="chain" id="PRO_5045122496" description="Solute-binding protein family 5 domain-containing protein" evidence="4">
    <location>
        <begin position="23"/>
        <end position="534"/>
    </location>
</feature>
<dbReference type="Proteomes" id="UP001500383">
    <property type="component" value="Unassembled WGS sequence"/>
</dbReference>
<name>A0ABN2I7E7_9ACTN</name>
<comment type="similarity">
    <text evidence="1">Belongs to the bacterial solute-binding protein 5 family.</text>
</comment>
<evidence type="ECO:0000313" key="7">
    <source>
        <dbReference type="Proteomes" id="UP001500383"/>
    </source>
</evidence>
<keyword evidence="2" id="KW-0813">Transport</keyword>
<dbReference type="PROSITE" id="PS51257">
    <property type="entry name" value="PROKAR_LIPOPROTEIN"/>
    <property type="match status" value="1"/>
</dbReference>
<dbReference type="InterPro" id="IPR039424">
    <property type="entry name" value="SBP_5"/>
</dbReference>
<proteinExistence type="inferred from homology"/>
<comment type="caution">
    <text evidence="6">The sequence shown here is derived from an EMBL/GenBank/DDBJ whole genome shotgun (WGS) entry which is preliminary data.</text>
</comment>
<sequence length="534" mass="56034">MKRTTSALAVLAAATLTLTACGGGGDDSTAAAGGEGLAPDQSERCTEDRAGGTITVGEFSMLPSFAPGQGQYGVRGGAQSAAVYDRLMVWNPEAEEFEPKLAESLESNDDNTVWTLTLRDGVTFSNGDPLTAEDVAFTVGLHKDPATRSVAMTEAMEITEARVVDPLTVEFTLADPWAGFPITLAGTVGEVIPRDAYEAADPQEWASNPIGAGAFTVADFTPDQETVLEPNPDYYGGPVCPTLKFIRIPGSQGTYDAFQTGEVQVGFLRGAKFVNMAQDDEVRGFEEIISSGSVINMNSGKAGYDGVLTDVRARQAVAAALDRDLWNQRLYNGEGQATSALVADSSRLYDGQEGPAYDVEAARALVEEVKADTPDWDGTLRMLIGDGPENIEAGVVAKALLDAAGFTVVIDNAPVSQVTARQFTGDFEIVIGGLATSDADPAAAFASGMLPTGATNITGIDDPELTAAINDLKAAADLDAQKEALTRLQEVFNEVQPFTVMANAEQYVTVSDTVGGLTPTLSSTVLYDGAFVTE</sequence>
<dbReference type="Pfam" id="PF00496">
    <property type="entry name" value="SBP_bac_5"/>
    <property type="match status" value="1"/>
</dbReference>
<dbReference type="SUPFAM" id="SSF53850">
    <property type="entry name" value="Periplasmic binding protein-like II"/>
    <property type="match status" value="1"/>
</dbReference>
<feature type="signal peptide" evidence="4">
    <location>
        <begin position="1"/>
        <end position="22"/>
    </location>
</feature>
<dbReference type="Gene3D" id="3.40.190.10">
    <property type="entry name" value="Periplasmic binding protein-like II"/>
    <property type="match status" value="1"/>
</dbReference>
<evidence type="ECO:0000256" key="1">
    <source>
        <dbReference type="ARBA" id="ARBA00005695"/>
    </source>
</evidence>
<gene>
    <name evidence="6" type="ORF">GCM10009831_05330</name>
</gene>